<feature type="domain" description="PAS" evidence="2">
    <location>
        <begin position="51"/>
        <end position="120"/>
    </location>
</feature>
<dbReference type="AlphaFoldDB" id="A0A9X3EBI3"/>
<sequence>MIDSCGIDRLALLMVDATLAPECLLYTGWVINQEWVDMARTSVFKERELLRDRALDTMLEHSETGIAVIDRQLIYRFINPTLARFNGPSVEEHVGRSIHEVLPELAPMAAPLLQRVLDHGEPLRNFEIRVPTPSVQEEDSLWLASYLPIWSEDKEQSEVIGILAIAENETLVKKLERSRREASELVQRVIDSLYAFVGILALDGTVLDCNRAPLEAAGIDIKEVAGHKFWECLWWNYDQDLQAQLQFWIQAAARGEIIRQDVVVRMANDSRMTIDFMLAPLRDANGHITHLIPSASDVSDRVASEQQLKASEDRFRRVVDSTLNALLLIDNEGNIHLANQRAAEMFGYPMEQLMNLRVDDLVPIERRHHHKGLRSGYFQHPEARAMALRQELFACRQDGSLFPVEVGLTPLWFSEGMRVLATVVDVSVQKSNQAELVRALEEKTVLLNEVHHRVKNNLQVVSSLLSLQARNVPEDARVYLQESQDRIRAMALIHQLLYEQKSFDRVDIASYAQRLMGLLRRSYLTGPGIRVVMDAPEQLFVPLEVAQPFGLLLNELVTNSIKHAFRGRDSGEICLTMEEAGDLVRIRIADDGVGLPGGVEIGKGRSLGFQLVPGLVEQMGAQLARLDVAGTCFELTFSRGGV</sequence>
<dbReference type="Pfam" id="PF07568">
    <property type="entry name" value="HisKA_2"/>
    <property type="match status" value="1"/>
</dbReference>
<evidence type="ECO:0000313" key="5">
    <source>
        <dbReference type="Proteomes" id="UP001150830"/>
    </source>
</evidence>
<evidence type="ECO:0000259" key="2">
    <source>
        <dbReference type="PROSITE" id="PS50112"/>
    </source>
</evidence>
<dbReference type="Pfam" id="PF08448">
    <property type="entry name" value="PAS_4"/>
    <property type="match status" value="2"/>
</dbReference>
<accession>A0A9X3EBI3</accession>
<gene>
    <name evidence="4" type="ORF">OUO13_05130</name>
</gene>
<dbReference type="InterPro" id="IPR001610">
    <property type="entry name" value="PAC"/>
</dbReference>
<dbReference type="NCBIfam" id="TIGR00229">
    <property type="entry name" value="sensory_box"/>
    <property type="match status" value="2"/>
</dbReference>
<dbReference type="Gene3D" id="3.30.565.10">
    <property type="entry name" value="Histidine kinase-like ATPase, C-terminal domain"/>
    <property type="match status" value="1"/>
</dbReference>
<feature type="domain" description="Histidine kinase" evidence="1">
    <location>
        <begin position="449"/>
        <end position="641"/>
    </location>
</feature>
<feature type="domain" description="PAC" evidence="3">
    <location>
        <begin position="258"/>
        <end position="310"/>
    </location>
</feature>
<dbReference type="InterPro" id="IPR035965">
    <property type="entry name" value="PAS-like_dom_sf"/>
</dbReference>
<organism evidence="4 5">
    <name type="scientific">Parathalassolituus penaei</name>
    <dbReference type="NCBI Taxonomy" id="2997323"/>
    <lineage>
        <taxon>Bacteria</taxon>
        <taxon>Pseudomonadati</taxon>
        <taxon>Pseudomonadota</taxon>
        <taxon>Gammaproteobacteria</taxon>
        <taxon>Oceanospirillales</taxon>
        <taxon>Oceanospirillaceae</taxon>
        <taxon>Parathalassolituus</taxon>
    </lineage>
</organism>
<evidence type="ECO:0000259" key="1">
    <source>
        <dbReference type="PROSITE" id="PS50109"/>
    </source>
</evidence>
<dbReference type="SUPFAM" id="SSF55874">
    <property type="entry name" value="ATPase domain of HSP90 chaperone/DNA topoisomerase II/histidine kinase"/>
    <property type="match status" value="1"/>
</dbReference>
<proteinExistence type="predicted"/>
<dbReference type="PROSITE" id="PS50113">
    <property type="entry name" value="PAC"/>
    <property type="match status" value="1"/>
</dbReference>
<dbReference type="Pfam" id="PF02518">
    <property type="entry name" value="HATPase_c"/>
    <property type="match status" value="1"/>
</dbReference>
<name>A0A9X3EBI3_9GAMM</name>
<dbReference type="InterPro" id="IPR005467">
    <property type="entry name" value="His_kinase_dom"/>
</dbReference>
<dbReference type="SMART" id="SM00086">
    <property type="entry name" value="PAC"/>
    <property type="match status" value="2"/>
</dbReference>
<dbReference type="EMBL" id="JAPNOA010000018">
    <property type="protein sequence ID" value="MCY0964562.1"/>
    <property type="molecule type" value="Genomic_DNA"/>
</dbReference>
<dbReference type="PANTHER" id="PTHR43065">
    <property type="entry name" value="SENSOR HISTIDINE KINASE"/>
    <property type="match status" value="1"/>
</dbReference>
<dbReference type="SUPFAM" id="SSF55785">
    <property type="entry name" value="PYP-like sensor domain (PAS domain)"/>
    <property type="match status" value="3"/>
</dbReference>
<dbReference type="PROSITE" id="PS50112">
    <property type="entry name" value="PAS"/>
    <property type="match status" value="2"/>
</dbReference>
<dbReference type="Pfam" id="PF13426">
    <property type="entry name" value="PAS_9"/>
    <property type="match status" value="1"/>
</dbReference>
<dbReference type="PROSITE" id="PS50109">
    <property type="entry name" value="HIS_KIN"/>
    <property type="match status" value="1"/>
</dbReference>
<dbReference type="InterPro" id="IPR036890">
    <property type="entry name" value="HATPase_C_sf"/>
</dbReference>
<dbReference type="Proteomes" id="UP001150830">
    <property type="component" value="Unassembled WGS sequence"/>
</dbReference>
<dbReference type="InterPro" id="IPR013656">
    <property type="entry name" value="PAS_4"/>
</dbReference>
<dbReference type="SMART" id="SM00091">
    <property type="entry name" value="PAS"/>
    <property type="match status" value="3"/>
</dbReference>
<dbReference type="PANTHER" id="PTHR43065:SF23">
    <property type="entry name" value="SENSOR HISTIDINE KINASE PDTAS"/>
    <property type="match status" value="1"/>
</dbReference>
<dbReference type="InterPro" id="IPR003594">
    <property type="entry name" value="HATPase_dom"/>
</dbReference>
<evidence type="ECO:0000259" key="3">
    <source>
        <dbReference type="PROSITE" id="PS50113"/>
    </source>
</evidence>
<protein>
    <submittedName>
        <fullName evidence="4">PAS domain S-box protein</fullName>
    </submittedName>
</protein>
<keyword evidence="5" id="KW-1185">Reference proteome</keyword>
<dbReference type="InterPro" id="IPR000014">
    <property type="entry name" value="PAS"/>
</dbReference>
<evidence type="ECO:0000313" key="4">
    <source>
        <dbReference type="EMBL" id="MCY0964562.1"/>
    </source>
</evidence>
<dbReference type="InterPro" id="IPR011495">
    <property type="entry name" value="Sig_transdc_His_kin_sub2_dim/P"/>
</dbReference>
<comment type="caution">
    <text evidence="4">The sequence shown here is derived from an EMBL/GenBank/DDBJ whole genome shotgun (WGS) entry which is preliminary data.</text>
</comment>
<dbReference type="InterPro" id="IPR000700">
    <property type="entry name" value="PAS-assoc_C"/>
</dbReference>
<dbReference type="Gene3D" id="3.30.450.20">
    <property type="entry name" value="PAS domain"/>
    <property type="match status" value="3"/>
</dbReference>
<reference evidence="4" key="1">
    <citation type="submission" date="2022-11" db="EMBL/GenBank/DDBJ databases">
        <title>Parathalassolutuus dongxingensis gen. nov., sp. nov., a novel member of family Oceanospirillaceae isolated from a coastal shrimp pond in Guangxi, China.</title>
        <authorList>
            <person name="Chen H."/>
        </authorList>
    </citation>
    <scope>NUCLEOTIDE SEQUENCE</scope>
    <source>
        <strain evidence="4">G-43</strain>
    </source>
</reference>
<dbReference type="RefSeq" id="WP_283172777.1">
    <property type="nucleotide sequence ID" value="NZ_JAPNOA010000018.1"/>
</dbReference>
<feature type="domain" description="PAS" evidence="2">
    <location>
        <begin position="311"/>
        <end position="355"/>
    </location>
</feature>
<dbReference type="CDD" id="cd00130">
    <property type="entry name" value="PAS"/>
    <property type="match status" value="2"/>
</dbReference>
<dbReference type="SMART" id="SM00387">
    <property type="entry name" value="HATPase_c"/>
    <property type="match status" value="1"/>
</dbReference>